<dbReference type="CDD" id="cd06261">
    <property type="entry name" value="TM_PBP2"/>
    <property type="match status" value="1"/>
</dbReference>
<evidence type="ECO:0000256" key="4">
    <source>
        <dbReference type="ARBA" id="ARBA00022692"/>
    </source>
</evidence>
<dbReference type="GO" id="GO:0010438">
    <property type="term" value="P:cellular response to sulfur starvation"/>
    <property type="evidence" value="ECO:0007669"/>
    <property type="project" value="TreeGrafter"/>
</dbReference>
<accession>A0A939D9N6</accession>
<feature type="transmembrane region" description="Helical" evidence="7">
    <location>
        <begin position="198"/>
        <end position="219"/>
    </location>
</feature>
<feature type="transmembrane region" description="Helical" evidence="7">
    <location>
        <begin position="110"/>
        <end position="129"/>
    </location>
</feature>
<organism evidence="9 10">
    <name type="scientific">Clostridium aminobutyricum</name>
    <dbReference type="NCBI Taxonomy" id="33953"/>
    <lineage>
        <taxon>Bacteria</taxon>
        <taxon>Bacillati</taxon>
        <taxon>Bacillota</taxon>
        <taxon>Clostridia</taxon>
        <taxon>Eubacteriales</taxon>
        <taxon>Clostridiaceae</taxon>
        <taxon>Clostridium</taxon>
    </lineage>
</organism>
<dbReference type="Pfam" id="PF00528">
    <property type="entry name" value="BPD_transp_1"/>
    <property type="match status" value="1"/>
</dbReference>
<evidence type="ECO:0000256" key="5">
    <source>
        <dbReference type="ARBA" id="ARBA00022989"/>
    </source>
</evidence>
<evidence type="ECO:0000256" key="1">
    <source>
        <dbReference type="ARBA" id="ARBA00004651"/>
    </source>
</evidence>
<evidence type="ECO:0000256" key="6">
    <source>
        <dbReference type="ARBA" id="ARBA00023136"/>
    </source>
</evidence>
<name>A0A939D9N6_CLOAM</name>
<dbReference type="InterPro" id="IPR000515">
    <property type="entry name" value="MetI-like"/>
</dbReference>
<dbReference type="PANTHER" id="PTHR30151">
    <property type="entry name" value="ALKANE SULFONATE ABC TRANSPORTER-RELATED, MEMBRANE SUBUNIT"/>
    <property type="match status" value="1"/>
</dbReference>
<keyword evidence="2 7" id="KW-0813">Transport</keyword>
<comment type="caution">
    <text evidence="9">The sequence shown here is derived from an EMBL/GenBank/DDBJ whole genome shotgun (WGS) entry which is preliminary data.</text>
</comment>
<sequence length="263" mass="29030">MSKRSFKKRISIENMITIGSIVFILSAWYIVTAMKLFPDVIIPSPGKVYSSFKEIAVNGYKGYSLLTHLGDSMIRLLSAFLLVIVTAIPLGLASGYNSKIRALLDPLIEFYRPLPPLAYYTLLVIWMGIENTSKITLLYLAGFAPIYIACVSGVKKIKQDYINGAYTLGASKGQVFWHVILPTCLPDIFTGLRTSIGFSYTTLVAAEMVASITGIGWMVLDASKFLRSDVIFLGILIMGITGIILDKAIRLVESRVVPWKGKE</sequence>
<keyword evidence="10" id="KW-1185">Reference proteome</keyword>
<dbReference type="PANTHER" id="PTHR30151:SF25">
    <property type="entry name" value="TAURINE TRANSPORT SYSTEM PERMEASE PROTEIN TAUC"/>
    <property type="match status" value="1"/>
</dbReference>
<gene>
    <name evidence="9" type="ORF">JYB65_11450</name>
</gene>
<dbReference type="FunFam" id="1.10.3720.10:FF:000003">
    <property type="entry name" value="Aliphatic sulfonate ABC transporter permease"/>
    <property type="match status" value="1"/>
</dbReference>
<proteinExistence type="inferred from homology"/>
<keyword evidence="3" id="KW-1003">Cell membrane</keyword>
<dbReference type="Gene3D" id="1.10.3720.10">
    <property type="entry name" value="MetI-like"/>
    <property type="match status" value="1"/>
</dbReference>
<reference evidence="9" key="1">
    <citation type="submission" date="2021-02" db="EMBL/GenBank/DDBJ databases">
        <title>Abyssanaerobacter marinus gen.nov., sp., nov, anaerobic bacterium isolated from the Onnuri vent field of Indian Ocean and suggestion of Mogibacteriaceae fam. nov., and proposal of reclassification of ambiguous this family's genus member.</title>
        <authorList>
            <person name="Kim Y.J."/>
            <person name="Yang J.-A."/>
        </authorList>
    </citation>
    <scope>NUCLEOTIDE SEQUENCE</scope>
    <source>
        <strain evidence="9">DSM 2634</strain>
    </source>
</reference>
<evidence type="ECO:0000259" key="8">
    <source>
        <dbReference type="PROSITE" id="PS50928"/>
    </source>
</evidence>
<feature type="domain" description="ABC transmembrane type-1" evidence="8">
    <location>
        <begin position="69"/>
        <end position="249"/>
    </location>
</feature>
<feature type="transmembrane region" description="Helical" evidence="7">
    <location>
        <begin position="225"/>
        <end position="245"/>
    </location>
</feature>
<feature type="transmembrane region" description="Helical" evidence="7">
    <location>
        <begin position="73"/>
        <end position="98"/>
    </location>
</feature>
<dbReference type="Proteomes" id="UP000664545">
    <property type="component" value="Unassembled WGS sequence"/>
</dbReference>
<dbReference type="EMBL" id="JAFJZZ010000005">
    <property type="protein sequence ID" value="MBN7773979.1"/>
    <property type="molecule type" value="Genomic_DNA"/>
</dbReference>
<feature type="transmembrane region" description="Helical" evidence="7">
    <location>
        <begin position="135"/>
        <end position="154"/>
    </location>
</feature>
<evidence type="ECO:0000313" key="9">
    <source>
        <dbReference type="EMBL" id="MBN7773979.1"/>
    </source>
</evidence>
<dbReference type="PROSITE" id="PS50928">
    <property type="entry name" value="ABC_TM1"/>
    <property type="match status" value="1"/>
</dbReference>
<dbReference type="AlphaFoldDB" id="A0A939D9N6"/>
<keyword evidence="5 7" id="KW-1133">Transmembrane helix</keyword>
<dbReference type="SUPFAM" id="SSF161098">
    <property type="entry name" value="MetI-like"/>
    <property type="match status" value="1"/>
</dbReference>
<keyword evidence="6 7" id="KW-0472">Membrane</keyword>
<comment type="similarity">
    <text evidence="7">Belongs to the binding-protein-dependent transport system permease family.</text>
</comment>
<dbReference type="GO" id="GO:0042918">
    <property type="term" value="P:alkanesulfonate transmembrane transport"/>
    <property type="evidence" value="ECO:0007669"/>
    <property type="project" value="UniProtKB-ARBA"/>
</dbReference>
<protein>
    <submittedName>
        <fullName evidence="9">ABC transporter permease subunit</fullName>
    </submittedName>
</protein>
<evidence type="ECO:0000256" key="2">
    <source>
        <dbReference type="ARBA" id="ARBA00022448"/>
    </source>
</evidence>
<dbReference type="RefSeq" id="WP_206582815.1">
    <property type="nucleotide sequence ID" value="NZ_JAFJZZ010000005.1"/>
</dbReference>
<feature type="transmembrane region" description="Helical" evidence="7">
    <location>
        <begin position="12"/>
        <end position="31"/>
    </location>
</feature>
<evidence type="ECO:0000313" key="10">
    <source>
        <dbReference type="Proteomes" id="UP000664545"/>
    </source>
</evidence>
<dbReference type="GO" id="GO:0005886">
    <property type="term" value="C:plasma membrane"/>
    <property type="evidence" value="ECO:0007669"/>
    <property type="project" value="UniProtKB-SubCell"/>
</dbReference>
<evidence type="ECO:0000256" key="3">
    <source>
        <dbReference type="ARBA" id="ARBA00022475"/>
    </source>
</evidence>
<dbReference type="InterPro" id="IPR035906">
    <property type="entry name" value="MetI-like_sf"/>
</dbReference>
<comment type="subcellular location">
    <subcellularLocation>
        <location evidence="1 7">Cell membrane</location>
        <topology evidence="1 7">Multi-pass membrane protein</topology>
    </subcellularLocation>
</comment>
<keyword evidence="4 7" id="KW-0812">Transmembrane</keyword>
<evidence type="ECO:0000256" key="7">
    <source>
        <dbReference type="RuleBase" id="RU363032"/>
    </source>
</evidence>